<feature type="region of interest" description="Disordered" evidence="1">
    <location>
        <begin position="394"/>
        <end position="423"/>
    </location>
</feature>
<dbReference type="PANTHER" id="PTHR22940">
    <property type="entry name" value="TIMEOUT/TIMELESS-2"/>
    <property type="match status" value="1"/>
</dbReference>
<feature type="region of interest" description="Disordered" evidence="1">
    <location>
        <begin position="555"/>
        <end position="614"/>
    </location>
</feature>
<dbReference type="Proteomes" id="UP000218231">
    <property type="component" value="Unassembled WGS sequence"/>
</dbReference>
<evidence type="ECO:0000256" key="1">
    <source>
        <dbReference type="SAM" id="MobiDB-lite"/>
    </source>
</evidence>
<feature type="compositionally biased region" description="Polar residues" evidence="1">
    <location>
        <begin position="679"/>
        <end position="695"/>
    </location>
</feature>
<dbReference type="Gene3D" id="2.130.10.10">
    <property type="entry name" value="YVTN repeat-like/Quinoprotein amine dehydrogenase"/>
    <property type="match status" value="1"/>
</dbReference>
<reference evidence="2 3" key="1">
    <citation type="journal article" date="2017" name="Curr. Biol.">
        <title>Genome architecture and evolution of a unichromosomal asexual nematode.</title>
        <authorList>
            <person name="Fradin H."/>
            <person name="Zegar C."/>
            <person name="Gutwein M."/>
            <person name="Lucas J."/>
            <person name="Kovtun M."/>
            <person name="Corcoran D."/>
            <person name="Baugh L.R."/>
            <person name="Kiontke K."/>
            <person name="Gunsalus K."/>
            <person name="Fitch D.H."/>
            <person name="Piano F."/>
        </authorList>
    </citation>
    <scope>NUCLEOTIDE SEQUENCE [LARGE SCALE GENOMIC DNA]</scope>
    <source>
        <strain evidence="2">PF1309</strain>
    </source>
</reference>
<feature type="region of interest" description="Disordered" evidence="1">
    <location>
        <begin position="640"/>
        <end position="729"/>
    </location>
</feature>
<feature type="compositionally biased region" description="Low complexity" evidence="1">
    <location>
        <begin position="696"/>
        <end position="707"/>
    </location>
</feature>
<dbReference type="EMBL" id="LIAE01006535">
    <property type="protein sequence ID" value="PAV88049.1"/>
    <property type="molecule type" value="Genomic_DNA"/>
</dbReference>
<dbReference type="InterPro" id="IPR044998">
    <property type="entry name" value="Timeless"/>
</dbReference>
<dbReference type="GO" id="GO:0043111">
    <property type="term" value="P:replication fork arrest"/>
    <property type="evidence" value="ECO:0007669"/>
    <property type="project" value="TreeGrafter"/>
</dbReference>
<dbReference type="AlphaFoldDB" id="A0A2A2LPJ2"/>
<comment type="caution">
    <text evidence="2">The sequence shown here is derived from an EMBL/GenBank/DDBJ whole genome shotgun (WGS) entry which is preliminary data.</text>
</comment>
<name>A0A2A2LPJ2_9BILA</name>
<dbReference type="GO" id="GO:0000076">
    <property type="term" value="P:DNA replication checkpoint signaling"/>
    <property type="evidence" value="ECO:0007669"/>
    <property type="project" value="TreeGrafter"/>
</dbReference>
<dbReference type="InterPro" id="IPR015943">
    <property type="entry name" value="WD40/YVTN_repeat-like_dom_sf"/>
</dbReference>
<dbReference type="InterPro" id="IPR001680">
    <property type="entry name" value="WD40_rpt"/>
</dbReference>
<dbReference type="STRING" id="2018661.A0A2A2LPJ2"/>
<dbReference type="GO" id="GO:0003677">
    <property type="term" value="F:DNA binding"/>
    <property type="evidence" value="ECO:0007669"/>
    <property type="project" value="TreeGrafter"/>
</dbReference>
<feature type="compositionally biased region" description="Basic and acidic residues" evidence="1">
    <location>
        <begin position="558"/>
        <end position="574"/>
    </location>
</feature>
<evidence type="ECO:0000313" key="3">
    <source>
        <dbReference type="Proteomes" id="UP000218231"/>
    </source>
</evidence>
<feature type="compositionally biased region" description="Acidic residues" evidence="1">
    <location>
        <begin position="602"/>
        <end position="614"/>
    </location>
</feature>
<proteinExistence type="predicted"/>
<feature type="compositionally biased region" description="Polar residues" evidence="1">
    <location>
        <begin position="640"/>
        <end position="649"/>
    </location>
</feature>
<accession>A0A2A2LPJ2</accession>
<evidence type="ECO:0000313" key="2">
    <source>
        <dbReference type="EMBL" id="PAV88049.1"/>
    </source>
</evidence>
<sequence>MKPIKNANDLSFLDERKTKKRIARNRRPFEVTQKVHTSSVELRMKLKSFVEEILEKAFNRLMKHTWDLAFGARRAVGQRNSDMHYFQFMKFCMEYCRLAELNSSLIDNCIGTEEFHQVQVKIIDNFDLALSNKSEAKFYGMRAQYALSAYKELLLTHQHLLEKGNSEDRRIASAAVSHIQNVEEYRELALDILRKFAPGAFSKNFLRELLLANHYYLRILERSVKTGRLQRVKRREKIKKKAKRKPRAAKSEKSGGDAISAKVDKMAQDKLDSLWDEAVNESLIRVVNGTVEYSKDQIVLNALLEVEDEEHQRFAMLRIQRALREKRPDDAVGLYRAARQIWNTDGVFGTDDMTVEAEINELREIFNADLMEVAKSFKKVNEAMEQHYKDTVEAEEKENQENQEENPEEDYYDEEEEEEPRYETKEIDFDLSDHISKYSKSDILKWYVFILDEFDRNTPELNKAVVKMLHRIAFDLRMPIKLFQLSLFRTFNRIGEHFANVKPEDRKKRSFFEVYEFGYHLLKKFFQMMDEIGSTKMGPEVLFWKETRDCIEIEYGDDEKGADKNEENPDEPKKPKEKRKTKEKRQKSPKKPRAKRRKVDPWEEDGNENENEKDEVEADFLDLADQPSQDLLEDGLHINTTLDESSQDTSRLRLETPSPDSSQDPDRFRLPSLSPSSSQNSTRLRIASSSPDSLRQTNPMPENNPENQQEEDYSDKENAAIDSDDDDGGAVKKMEISLERTPCCFALGSSNILAVGNMDGCLELNTYDPDPERQDFTEHWRFRTKSSIRAVTFNEDGSAIYGIGRNKSLCSYDTETGKRTRCIVKSHEARPTTICLLPSTARKNQQFATGDENGYVHTWDFRSENPLICQWSDQTGDINALAMDSNHNLLSASADNTLAAYEVREMEDLVYFCLKRRRISFRNYPGKCRFLEPYEQF</sequence>
<dbReference type="GO" id="GO:0031298">
    <property type="term" value="C:replication fork protection complex"/>
    <property type="evidence" value="ECO:0007669"/>
    <property type="project" value="TreeGrafter"/>
</dbReference>
<dbReference type="SUPFAM" id="SSF50978">
    <property type="entry name" value="WD40 repeat-like"/>
    <property type="match status" value="1"/>
</dbReference>
<organism evidence="2 3">
    <name type="scientific">Diploscapter pachys</name>
    <dbReference type="NCBI Taxonomy" id="2018661"/>
    <lineage>
        <taxon>Eukaryota</taxon>
        <taxon>Metazoa</taxon>
        <taxon>Ecdysozoa</taxon>
        <taxon>Nematoda</taxon>
        <taxon>Chromadorea</taxon>
        <taxon>Rhabditida</taxon>
        <taxon>Rhabditina</taxon>
        <taxon>Rhabditomorpha</taxon>
        <taxon>Rhabditoidea</taxon>
        <taxon>Rhabditidae</taxon>
        <taxon>Diploscapter</taxon>
    </lineage>
</organism>
<feature type="compositionally biased region" description="Basic residues" evidence="1">
    <location>
        <begin position="575"/>
        <end position="598"/>
    </location>
</feature>
<dbReference type="OrthoDB" id="310853at2759"/>
<dbReference type="InterPro" id="IPR036322">
    <property type="entry name" value="WD40_repeat_dom_sf"/>
</dbReference>
<dbReference type="PANTHER" id="PTHR22940:SF4">
    <property type="entry name" value="PROTEIN TIMELESS HOMOLOG"/>
    <property type="match status" value="1"/>
</dbReference>
<keyword evidence="3" id="KW-1185">Reference proteome</keyword>
<feature type="compositionally biased region" description="Acidic residues" evidence="1">
    <location>
        <begin position="401"/>
        <end position="420"/>
    </location>
</feature>
<dbReference type="SMART" id="SM00320">
    <property type="entry name" value="WD40"/>
    <property type="match status" value="3"/>
</dbReference>
<gene>
    <name evidence="2" type="ORF">WR25_20300</name>
</gene>
<protein>
    <submittedName>
        <fullName evidence="2">Uncharacterized protein</fullName>
    </submittedName>
</protein>
<feature type="compositionally biased region" description="Basic residues" evidence="1">
    <location>
        <begin position="235"/>
        <end position="248"/>
    </location>
</feature>
<feature type="region of interest" description="Disordered" evidence="1">
    <location>
        <begin position="235"/>
        <end position="259"/>
    </location>
</feature>
<dbReference type="GO" id="GO:0006281">
    <property type="term" value="P:DNA repair"/>
    <property type="evidence" value="ECO:0007669"/>
    <property type="project" value="TreeGrafter"/>
</dbReference>